<dbReference type="EMBL" id="JACLRA010000008">
    <property type="protein sequence ID" value="MBC2863406.1"/>
    <property type="molecule type" value="Genomic_DNA"/>
</dbReference>
<evidence type="ECO:0000313" key="8">
    <source>
        <dbReference type="Proteomes" id="UP000254938"/>
    </source>
</evidence>
<evidence type="ECO:0000313" key="10">
    <source>
        <dbReference type="Proteomes" id="UP000272440"/>
    </source>
</evidence>
<evidence type="ECO:0000313" key="13">
    <source>
        <dbReference type="Proteomes" id="UP000485085"/>
    </source>
</evidence>
<dbReference type="EMBL" id="UIXM01000019">
    <property type="protein sequence ID" value="SVS28832.1"/>
    <property type="molecule type" value="Genomic_DNA"/>
</dbReference>
<dbReference type="Proteomes" id="UP000592342">
    <property type="component" value="Unassembled WGS sequence"/>
</dbReference>
<dbReference type="KEGG" id="kpx:PMK1_b00087"/>
<dbReference type="Proteomes" id="UP000479475">
    <property type="component" value="Unassembled WGS sequence"/>
</dbReference>
<gene>
    <name evidence="5" type="ORF">EAO28_00745</name>
    <name evidence="2" type="ORF">FME62_19865</name>
    <name evidence="4" type="ORF">G4V31_19860</name>
    <name evidence="3" type="ORF">GNF00_01360</name>
    <name evidence="1" type="ORF">H7U16_27925</name>
    <name evidence="6" type="ORF">NCTC9140_00193</name>
    <name evidence="7" type="ORF">SAMEA3649733_04582</name>
</gene>
<reference evidence="1 14" key="7">
    <citation type="submission" date="2020-08" db="EMBL/GenBank/DDBJ databases">
        <title>Tigecycline and colistin resistance in Klebsiella pneumoniae.</title>
        <authorList>
            <person name="Ramesh N."/>
            <person name="Shanthini T."/>
            <person name="Prasanth M."/>
            <person name="Senthilkumar N."/>
            <person name="Meesala Krishna M."/>
            <person name="Guruswami G."/>
        </authorList>
    </citation>
    <scope>NUCLEOTIDE SEQUENCE [LARGE SCALE GENOMIC DNA]</scope>
    <source>
        <strain evidence="1 14">SHM 84</strain>
    </source>
</reference>
<reference evidence="7 9" key="2">
    <citation type="submission" date="2018-08" db="EMBL/GenBank/DDBJ databases">
        <authorList>
            <consortium name="Pathogen Informatics"/>
        </authorList>
    </citation>
    <scope>NUCLEOTIDE SEQUENCE [LARGE SCALE GENOMIC DNA]</scope>
    <source>
        <strain evidence="7 9">EuSCAPE_GR114</strain>
    </source>
</reference>
<evidence type="ECO:0000313" key="14">
    <source>
        <dbReference type="Proteomes" id="UP000592342"/>
    </source>
</evidence>
<name>A0A0C7KE44_KLEPN</name>
<dbReference type="AlphaFoldDB" id="A0A0C7KE44"/>
<evidence type="ECO:0000313" key="3">
    <source>
        <dbReference type="EMBL" id="MUA38496.1"/>
    </source>
</evidence>
<reference evidence="2 11" key="4">
    <citation type="submission" date="2019-07" db="EMBL/GenBank/DDBJ databases">
        <title>Genome sequence of OXA-232-producing Klebsiella pneumoniae ST23 from septicemic neonate.</title>
        <authorList>
            <person name="Mukherjee S."/>
            <person name="Naha S."/>
            <person name="Bhadury P."/>
            <person name="Basu S."/>
        </authorList>
    </citation>
    <scope>NUCLEOTIDE SEQUENCE [LARGE SCALE GENOMIC DNA]</scope>
    <source>
        <strain evidence="2 11">EN5275</strain>
    </source>
</reference>
<organism evidence="4 12">
    <name type="scientific">Klebsiella pneumoniae</name>
    <dbReference type="NCBI Taxonomy" id="573"/>
    <lineage>
        <taxon>Bacteria</taxon>
        <taxon>Pseudomonadati</taxon>
        <taxon>Pseudomonadota</taxon>
        <taxon>Gammaproteobacteria</taxon>
        <taxon>Enterobacterales</taxon>
        <taxon>Enterobacteriaceae</taxon>
        <taxon>Klebsiella/Raoultella group</taxon>
        <taxon>Klebsiella</taxon>
        <taxon>Klebsiella pneumoniae complex</taxon>
    </lineage>
</organism>
<reference evidence="6 8" key="1">
    <citation type="submission" date="2018-06" db="EMBL/GenBank/DDBJ databases">
        <authorList>
            <consortium name="Pathogen Informatics"/>
            <person name="Doyle S."/>
        </authorList>
    </citation>
    <scope>NUCLEOTIDE SEQUENCE [LARGE SCALE GENOMIC DNA]</scope>
    <source>
        <strain evidence="6 8">NCTC9140</strain>
    </source>
</reference>
<dbReference type="EMBL" id="UGKQ01000003">
    <property type="protein sequence ID" value="STS78559.1"/>
    <property type="molecule type" value="Genomic_DNA"/>
</dbReference>
<dbReference type="EMBL" id="JAAKYD010000019">
    <property type="protein sequence ID" value="NGN74373.1"/>
    <property type="molecule type" value="Genomic_DNA"/>
</dbReference>
<evidence type="ECO:0000313" key="5">
    <source>
        <dbReference type="EMBL" id="RRE44423.1"/>
    </source>
</evidence>
<evidence type="ECO:0000313" key="11">
    <source>
        <dbReference type="Proteomes" id="UP000468995"/>
    </source>
</evidence>
<reference evidence="4 12" key="6">
    <citation type="submission" date="2020-02" db="EMBL/GenBank/DDBJ databases">
        <title>Klebsiella pneumoniae genome sequencing and assembly.</title>
        <authorList>
            <person name="Starkova P.S."/>
            <person name="Sulyan O.S."/>
            <person name="Likholetova D.V."/>
            <person name="Ageevets V.A."/>
            <person name="Lazareva I.V."/>
            <person name="Sopova J.V."/>
            <person name="Sidorenko S.V."/>
        </authorList>
    </citation>
    <scope>NUCLEOTIDE SEQUENCE [LARGE SCALE GENOMIC DNA]</scope>
    <source>
        <strain evidence="4 12">2429</strain>
    </source>
</reference>
<evidence type="ECO:0000313" key="1">
    <source>
        <dbReference type="EMBL" id="MBC2863406.1"/>
    </source>
</evidence>
<evidence type="ECO:0000313" key="12">
    <source>
        <dbReference type="Proteomes" id="UP000479475"/>
    </source>
</evidence>
<sequence length="70" mass="8381">MALTMTGLEIEKTSGYWRAKGFRKPDMLERLEREDGYIIHQRREWRMFDPETGKLTSKAQTLWGLLKQIH</sequence>
<evidence type="ECO:0000313" key="6">
    <source>
        <dbReference type="EMBL" id="STS78559.1"/>
    </source>
</evidence>
<dbReference type="RefSeq" id="WP_014342074.1">
    <property type="nucleotide sequence ID" value="NZ_AP023149.1"/>
</dbReference>
<reference evidence="5 10" key="3">
    <citation type="journal article" date="2019" name="Antimicrob. Agents Chemother.">
        <title>Applying Rapid Whole Genome Sequencing to Predict Phenotypic Antimicrobial Susceptibility Testing Results Among Carbapenem-Resistant Klebsiella pneumoniae Clinical Isolates.</title>
        <authorList>
            <person name="Tamma P.D."/>
            <person name="Fan Y."/>
            <person name="Bergman Y."/>
            <person name="Pertea G."/>
            <person name="Kazmi A."/>
            <person name="Lewis S."/>
            <person name="Carroll K.C."/>
            <person name="Schatz M.C."/>
            <person name="Timp W."/>
            <person name="Simner P.J."/>
        </authorList>
    </citation>
    <scope>NUCLEOTIDE SEQUENCE [LARGE SCALE GENOMIC DNA]</scope>
    <source>
        <strain evidence="5 10">KLPN_33</strain>
    </source>
</reference>
<evidence type="ECO:0000313" key="2">
    <source>
        <dbReference type="EMBL" id="MSS33025.1"/>
    </source>
</evidence>
<dbReference type="Proteomes" id="UP000272440">
    <property type="component" value="Unassembled WGS sequence"/>
</dbReference>
<dbReference type="Proteomes" id="UP000485085">
    <property type="component" value="Unassembled WGS sequence"/>
</dbReference>
<dbReference type="Proteomes" id="UP000254938">
    <property type="component" value="Unassembled WGS sequence"/>
</dbReference>
<evidence type="ECO:0000313" key="7">
    <source>
        <dbReference type="EMBL" id="SVS28832.1"/>
    </source>
</evidence>
<dbReference type="EMBL" id="WNPO01000003">
    <property type="protein sequence ID" value="MUA38496.1"/>
    <property type="molecule type" value="Genomic_DNA"/>
</dbReference>
<evidence type="ECO:0000313" key="4">
    <source>
        <dbReference type="EMBL" id="NGN74373.1"/>
    </source>
</evidence>
<dbReference type="Proteomes" id="UP000259497">
    <property type="component" value="Unassembled WGS sequence"/>
</dbReference>
<proteinExistence type="predicted"/>
<evidence type="ECO:0000313" key="9">
    <source>
        <dbReference type="Proteomes" id="UP000259497"/>
    </source>
</evidence>
<accession>A0A0C7KE44</accession>
<protein>
    <submittedName>
        <fullName evidence="4">Uncharacterized protein</fullName>
    </submittedName>
</protein>
<dbReference type="Proteomes" id="UP000468995">
    <property type="component" value="Unassembled WGS sequence"/>
</dbReference>
<reference evidence="3 13" key="5">
    <citation type="submission" date="2019-11" db="EMBL/GenBank/DDBJ databases">
        <title>Emergence of a novel subclone of carbapenem-resistant Klebsiella pneumoniae ST11 with enhanced virulence and transmissibility: a molecular epidemiological, clinical, genomic study.</title>
        <authorList>
            <person name="Zhou K."/>
        </authorList>
    </citation>
    <scope>NUCLEOTIDE SEQUENCE [LARGE SCALE GENOMIC DNA]</scope>
    <source>
        <strain evidence="3 13">KP_38044</strain>
    </source>
</reference>
<dbReference type="EMBL" id="RCZY01000001">
    <property type="protein sequence ID" value="RRE44423.1"/>
    <property type="molecule type" value="Genomic_DNA"/>
</dbReference>
<dbReference type="EMBL" id="VINI01000018">
    <property type="protein sequence ID" value="MSS33025.1"/>
    <property type="molecule type" value="Genomic_DNA"/>
</dbReference>